<proteinExistence type="predicted"/>
<feature type="signal peptide" evidence="1">
    <location>
        <begin position="1"/>
        <end position="28"/>
    </location>
</feature>
<evidence type="ECO:0000313" key="3">
    <source>
        <dbReference type="Proteomes" id="UP000060787"/>
    </source>
</evidence>
<organism evidence="2 3">
    <name type="scientific">Lysobacter antibioticus</name>
    <dbReference type="NCBI Taxonomy" id="84531"/>
    <lineage>
        <taxon>Bacteria</taxon>
        <taxon>Pseudomonadati</taxon>
        <taxon>Pseudomonadota</taxon>
        <taxon>Gammaproteobacteria</taxon>
        <taxon>Lysobacterales</taxon>
        <taxon>Lysobacteraceae</taxon>
        <taxon>Lysobacter</taxon>
    </lineage>
</organism>
<dbReference type="STRING" id="84531.LA76x_1779"/>
<sequence length="84" mass="9309">MFQSNKQLKKKSLFLLAAGMLVSLAAMALPHAGPGESYTFTFYSDASRTVEVGGRSYGYCGEPFQWGRMTSYSTYYKTTCNPLP</sequence>
<name>A0A0S2E2M3_LYSAN</name>
<dbReference type="Pfam" id="PF19806">
    <property type="entry name" value="DUF6289"/>
    <property type="match status" value="1"/>
</dbReference>
<dbReference type="PATRIC" id="fig|84531.7.peg.4130"/>
<dbReference type="OrthoDB" id="6028072at2"/>
<evidence type="ECO:0000313" key="2">
    <source>
        <dbReference type="EMBL" id="ALN79931.1"/>
    </source>
</evidence>
<dbReference type="eggNOG" id="ENOG502ZNNX">
    <property type="taxonomic scope" value="Bacteria"/>
</dbReference>
<accession>A0A0S2E2M3</accession>
<gene>
    <name evidence="2" type="ORF">LA76x_1779</name>
</gene>
<dbReference type="KEGG" id="lab:LA76x_1779"/>
<dbReference type="KEGG" id="laq:GLA29479_4224"/>
<dbReference type="Proteomes" id="UP000060787">
    <property type="component" value="Chromosome"/>
</dbReference>
<keyword evidence="1" id="KW-0732">Signal</keyword>
<evidence type="ECO:0000256" key="1">
    <source>
        <dbReference type="SAM" id="SignalP"/>
    </source>
</evidence>
<keyword evidence="3" id="KW-1185">Reference proteome</keyword>
<dbReference type="AlphaFoldDB" id="A0A0S2E2M3"/>
<reference evidence="2 3" key="1">
    <citation type="journal article" date="2015" name="BMC Genomics">
        <title>Comparative genomics and metabolic profiling of the genus Lysobacter.</title>
        <authorList>
            <person name="de Bruijn I."/>
            <person name="Cheng X."/>
            <person name="de Jager V."/>
            <person name="Exposito R.G."/>
            <person name="Watrous J."/>
            <person name="Patel N."/>
            <person name="Postma J."/>
            <person name="Dorrestein P.C."/>
            <person name="Kobayashi D."/>
            <person name="Raaijmakers J.M."/>
        </authorList>
    </citation>
    <scope>NUCLEOTIDE SEQUENCE [LARGE SCALE GENOMIC DNA]</scope>
    <source>
        <strain evidence="2 3">76</strain>
    </source>
</reference>
<dbReference type="RefSeq" id="WP_057917392.1">
    <property type="nucleotide sequence ID" value="NZ_CP011129.1"/>
</dbReference>
<dbReference type="InterPro" id="IPR046256">
    <property type="entry name" value="DUF6289"/>
</dbReference>
<protein>
    <recommendedName>
        <fullName evidence="4">Secreted protein</fullName>
    </recommendedName>
</protein>
<feature type="chain" id="PRO_5009798055" description="Secreted protein" evidence="1">
    <location>
        <begin position="29"/>
        <end position="84"/>
    </location>
</feature>
<dbReference type="EMBL" id="CP011129">
    <property type="protein sequence ID" value="ALN79931.1"/>
    <property type="molecule type" value="Genomic_DNA"/>
</dbReference>
<evidence type="ECO:0008006" key="4">
    <source>
        <dbReference type="Google" id="ProtNLM"/>
    </source>
</evidence>